<dbReference type="Pfam" id="PF03717">
    <property type="entry name" value="PBP_dimer"/>
    <property type="match status" value="1"/>
</dbReference>
<evidence type="ECO:0000256" key="1">
    <source>
        <dbReference type="ARBA" id="ARBA00004167"/>
    </source>
</evidence>
<dbReference type="Gene3D" id="3.40.710.10">
    <property type="entry name" value="DD-peptidase/beta-lactamase superfamily"/>
    <property type="match status" value="1"/>
</dbReference>
<keyword evidence="18" id="KW-1185">Reference proteome</keyword>
<feature type="transmembrane region" description="Helical" evidence="14">
    <location>
        <begin position="12"/>
        <end position="34"/>
    </location>
</feature>
<evidence type="ECO:0000256" key="8">
    <source>
        <dbReference type="ARBA" id="ARBA00022960"/>
    </source>
</evidence>
<dbReference type="PANTHER" id="PTHR30627:SF2">
    <property type="entry name" value="PEPTIDOGLYCAN D,D-TRANSPEPTIDASE MRDA"/>
    <property type="match status" value="1"/>
</dbReference>
<proteinExistence type="inferred from homology"/>
<evidence type="ECO:0000256" key="3">
    <source>
        <dbReference type="ARBA" id="ARBA00004752"/>
    </source>
</evidence>
<dbReference type="InterPro" id="IPR012338">
    <property type="entry name" value="Beta-lactam/transpept-like"/>
</dbReference>
<keyword evidence="9" id="KW-0573">Peptidoglycan synthesis</keyword>
<dbReference type="InterPro" id="IPR036138">
    <property type="entry name" value="PBP_dimer_sf"/>
</dbReference>
<comment type="pathway">
    <text evidence="3">Cell wall biogenesis; peptidoglycan biosynthesis.</text>
</comment>
<dbReference type="RefSeq" id="WP_336481744.1">
    <property type="nucleotide sequence ID" value="NZ_JBAWSV010000002.1"/>
</dbReference>
<keyword evidence="11 14" id="KW-0472">Membrane</keyword>
<organism evidence="17 18">
    <name type="scientific">Bacillus yunxiaonensis</name>
    <dbReference type="NCBI Taxonomy" id="3127665"/>
    <lineage>
        <taxon>Bacteria</taxon>
        <taxon>Bacillati</taxon>
        <taxon>Bacillota</taxon>
        <taxon>Bacilli</taxon>
        <taxon>Bacillales</taxon>
        <taxon>Bacillaceae</taxon>
        <taxon>Bacillus</taxon>
    </lineage>
</organism>
<dbReference type="SUPFAM" id="SSF56519">
    <property type="entry name" value="Penicillin binding protein dimerisation domain"/>
    <property type="match status" value="1"/>
</dbReference>
<protein>
    <recommendedName>
        <fullName evidence="5">serine-type D-Ala-D-Ala carboxypeptidase</fullName>
        <ecNumber evidence="5">3.4.16.4</ecNumber>
    </recommendedName>
</protein>
<evidence type="ECO:0000256" key="5">
    <source>
        <dbReference type="ARBA" id="ARBA00012448"/>
    </source>
</evidence>
<dbReference type="InterPro" id="IPR001460">
    <property type="entry name" value="PCN-bd_Tpept"/>
</dbReference>
<comment type="catalytic activity">
    <reaction evidence="13">
        <text>Preferential cleavage: (Ac)2-L-Lys-D-Ala-|-D-Ala. Also transpeptidation of peptidyl-alanyl moieties that are N-acyl substituents of D-alanine.</text>
        <dbReference type="EC" id="3.4.16.4"/>
    </reaction>
</comment>
<dbReference type="EMBL" id="JBAWSV010000002">
    <property type="protein sequence ID" value="MEI4829373.1"/>
    <property type="molecule type" value="Genomic_DNA"/>
</dbReference>
<comment type="similarity">
    <text evidence="4">Belongs to the transpeptidase family.</text>
</comment>
<dbReference type="Gene3D" id="3.90.1310.10">
    <property type="entry name" value="Penicillin-binding protein 2a (Domain 2)"/>
    <property type="match status" value="1"/>
</dbReference>
<evidence type="ECO:0000313" key="17">
    <source>
        <dbReference type="EMBL" id="MEI4829373.1"/>
    </source>
</evidence>
<evidence type="ECO:0000256" key="10">
    <source>
        <dbReference type="ARBA" id="ARBA00022989"/>
    </source>
</evidence>
<dbReference type="InterPro" id="IPR005311">
    <property type="entry name" value="PBP_dimer"/>
</dbReference>
<evidence type="ECO:0000256" key="12">
    <source>
        <dbReference type="ARBA" id="ARBA00023316"/>
    </source>
</evidence>
<evidence type="ECO:0000256" key="6">
    <source>
        <dbReference type="ARBA" id="ARBA00022475"/>
    </source>
</evidence>
<evidence type="ECO:0000256" key="9">
    <source>
        <dbReference type="ARBA" id="ARBA00022984"/>
    </source>
</evidence>
<evidence type="ECO:0000256" key="7">
    <source>
        <dbReference type="ARBA" id="ARBA00022692"/>
    </source>
</evidence>
<dbReference type="Proteomes" id="UP001367922">
    <property type="component" value="Unassembled WGS sequence"/>
</dbReference>
<gene>
    <name evidence="17" type="ORF">WAX78_07880</name>
</gene>
<sequence>MGKKEKKNYMHLRLNLLFFAVFIAFSTLIFRLGFLQIIKGESYKQEVARVENVTTNVSVPRGKIYDRYHRVIVENKPLRTISYTRSKSSKKEDRLEVARNLAKLIEMPIDKVTERDKKDFWIELNPKQAEKKITKEDLQLLKDKKISDKDLYKRQLERITEEELAKFTPEDIEVLAIKRQMEGGHVLTPQTIKNQGVTDQEYAIVSERLAELPGVDITSDWDRSYPYENMFRTVLGSVTNSNEGLPKERLDYYLARGYNRTDRVGKSYIEQVHEDVLQGKKSQVKNVTDENGAIMETIYLSKGERGKDLSLTIDMELQKQVEKIIEEELQAAKRNGEHLIDRAFVVMMNPKNGEILSMAGKQFVENEEQIQDFALGTMTSSYPMGSVVKGATVFTGYQEGVIQPGTSLLDEEILIYKTPVKKSYKVFGNITDLQALQVSSNAYMFKTAMKIAGTDYKANMKLNVKEEAFRKMRSSFSQFGLGVPTGIDLPNEASGLKGLADKPGFLLDLAIGQYDTYTPLQLAQYVSTIANGGYRLKPQYVKEIRKPTTKEGEIGAVVQSNVPVVLNSIGMKDSSYLKQIQKGFRMVVEAPPGTGYSNFGQDNPYMPAAKTGTAEIYYDGPNKELRKSGSDGKSPKCYNLTFVGYAPYDNPEIAFSVVVPWVVNDTENPVNKKIGKRILEAYFESQKVKK</sequence>
<keyword evidence="10 14" id="KW-1133">Transmembrane helix</keyword>
<evidence type="ECO:0000256" key="13">
    <source>
        <dbReference type="ARBA" id="ARBA00034000"/>
    </source>
</evidence>
<keyword evidence="6" id="KW-1003">Cell membrane</keyword>
<keyword evidence="7 14" id="KW-0812">Transmembrane</keyword>
<evidence type="ECO:0000259" key="15">
    <source>
        <dbReference type="Pfam" id="PF00905"/>
    </source>
</evidence>
<evidence type="ECO:0000256" key="2">
    <source>
        <dbReference type="ARBA" id="ARBA00004236"/>
    </source>
</evidence>
<keyword evidence="8" id="KW-0133">Cell shape</keyword>
<evidence type="ECO:0000256" key="14">
    <source>
        <dbReference type="SAM" id="Phobius"/>
    </source>
</evidence>
<feature type="domain" description="Penicillin-binding protein dimerisation" evidence="16">
    <location>
        <begin position="58"/>
        <end position="298"/>
    </location>
</feature>
<keyword evidence="12" id="KW-0961">Cell wall biogenesis/degradation</keyword>
<comment type="subcellular location">
    <subcellularLocation>
        <location evidence="2">Cell membrane</location>
    </subcellularLocation>
    <subcellularLocation>
        <location evidence="1">Membrane</location>
        <topology evidence="1">Single-pass membrane protein</topology>
    </subcellularLocation>
</comment>
<feature type="domain" description="Penicillin-binding protein transpeptidase" evidence="15">
    <location>
        <begin position="344"/>
        <end position="680"/>
    </location>
</feature>
<evidence type="ECO:0000256" key="11">
    <source>
        <dbReference type="ARBA" id="ARBA00023136"/>
    </source>
</evidence>
<dbReference type="InterPro" id="IPR050515">
    <property type="entry name" value="Beta-lactam/transpept"/>
</dbReference>
<evidence type="ECO:0000256" key="4">
    <source>
        <dbReference type="ARBA" id="ARBA00007171"/>
    </source>
</evidence>
<evidence type="ECO:0000313" key="18">
    <source>
        <dbReference type="Proteomes" id="UP001367922"/>
    </source>
</evidence>
<dbReference type="EC" id="3.4.16.4" evidence="5"/>
<name>A0ABU8FTW3_9BACI</name>
<accession>A0ABU8FTW3</accession>
<dbReference type="Pfam" id="PF00905">
    <property type="entry name" value="Transpeptidase"/>
    <property type="match status" value="1"/>
</dbReference>
<evidence type="ECO:0000259" key="16">
    <source>
        <dbReference type="Pfam" id="PF03717"/>
    </source>
</evidence>
<dbReference type="PANTHER" id="PTHR30627">
    <property type="entry name" value="PEPTIDOGLYCAN D,D-TRANSPEPTIDASE"/>
    <property type="match status" value="1"/>
</dbReference>
<dbReference type="SUPFAM" id="SSF56601">
    <property type="entry name" value="beta-lactamase/transpeptidase-like"/>
    <property type="match status" value="1"/>
</dbReference>
<dbReference type="Gene3D" id="1.10.10.1230">
    <property type="entry name" value="Penicillin-binding protein, N-terminal non-catalytic domain, head sub-domain"/>
    <property type="match status" value="1"/>
</dbReference>
<comment type="caution">
    <text evidence="17">The sequence shown here is derived from an EMBL/GenBank/DDBJ whole genome shotgun (WGS) entry which is preliminary data.</text>
</comment>
<reference evidence="17 18" key="1">
    <citation type="submission" date="2024-01" db="EMBL/GenBank/DDBJ databases">
        <title>Seven novel Bacillus-like species.</title>
        <authorList>
            <person name="Liu G."/>
        </authorList>
    </citation>
    <scope>NUCLEOTIDE SEQUENCE [LARGE SCALE GENOMIC DNA]</scope>
    <source>
        <strain evidence="17 18">FJAT-53711</strain>
    </source>
</reference>